<dbReference type="InterPro" id="IPR028098">
    <property type="entry name" value="Glyco_trans_4-like_N"/>
</dbReference>
<comment type="caution">
    <text evidence="3">The sequence shown here is derived from an EMBL/GenBank/DDBJ whole genome shotgun (WGS) entry which is preliminary data.</text>
</comment>
<dbReference type="CDD" id="cd03811">
    <property type="entry name" value="GT4_GT28_WabH-like"/>
    <property type="match status" value="1"/>
</dbReference>
<evidence type="ECO:0000313" key="4">
    <source>
        <dbReference type="Proteomes" id="UP001597380"/>
    </source>
</evidence>
<dbReference type="EC" id="2.4.-.-" evidence="3"/>
<sequence length="381" mass="42134">MSSSSTAPAILHFVHWPVSGIIALLKALLQQSDMQKYRHYLLLCEGNKSHLEFFDGLIEAGAVLESHGKLAVMTKLPELLRQWQPSLIHSHSFQPSFWTRCWRTADVPHLRTIHNCYPYFTDKGVAAAVKRKLEHWALSGSNTKTVAVSDQASQQFADAYQLPVETLVNGVNRRAVLEAATHAPTDADQWLARRNDKRVLVSCGRLHPQKGFDLAIEAFARLRETHPKLELWLIGEGEQRTQLESKASALGIENQIVLLGHQSNPYWFLSQADIYLACSRYEGFGLATLEAMCLGLPVVASPGATEPLGLSSESAFCLSELTATDLAKGISEVLNSDQLQTKLAEQARVFSQHYSISYTADAYLQHYAGMMGEALAESGSV</sequence>
<evidence type="ECO:0000259" key="2">
    <source>
        <dbReference type="Pfam" id="PF13439"/>
    </source>
</evidence>
<gene>
    <name evidence="3" type="ORF">ACFSJ3_08310</name>
</gene>
<keyword evidence="3" id="KW-0808">Transferase</keyword>
<feature type="domain" description="Glycosyl transferase family 1" evidence="1">
    <location>
        <begin position="192"/>
        <end position="348"/>
    </location>
</feature>
<dbReference type="Pfam" id="PF00534">
    <property type="entry name" value="Glycos_transf_1"/>
    <property type="match status" value="1"/>
</dbReference>
<dbReference type="PANTHER" id="PTHR12526:SF630">
    <property type="entry name" value="GLYCOSYLTRANSFERASE"/>
    <property type="match status" value="1"/>
</dbReference>
<keyword evidence="4" id="KW-1185">Reference proteome</keyword>
<evidence type="ECO:0000313" key="3">
    <source>
        <dbReference type="EMBL" id="MFD2095983.1"/>
    </source>
</evidence>
<name>A0ABW4XNS4_9GAMM</name>
<organism evidence="3 4">
    <name type="scientific">Corallincola platygyrae</name>
    <dbReference type="NCBI Taxonomy" id="1193278"/>
    <lineage>
        <taxon>Bacteria</taxon>
        <taxon>Pseudomonadati</taxon>
        <taxon>Pseudomonadota</taxon>
        <taxon>Gammaproteobacteria</taxon>
        <taxon>Alteromonadales</taxon>
        <taxon>Psychromonadaceae</taxon>
        <taxon>Corallincola</taxon>
    </lineage>
</organism>
<dbReference type="SUPFAM" id="SSF53756">
    <property type="entry name" value="UDP-Glycosyltransferase/glycogen phosphorylase"/>
    <property type="match status" value="1"/>
</dbReference>
<dbReference type="Pfam" id="PF13439">
    <property type="entry name" value="Glyco_transf_4"/>
    <property type="match status" value="1"/>
</dbReference>
<dbReference type="RefSeq" id="WP_345340877.1">
    <property type="nucleotide sequence ID" value="NZ_BAABLI010000017.1"/>
</dbReference>
<proteinExistence type="predicted"/>
<accession>A0ABW4XNS4</accession>
<protein>
    <submittedName>
        <fullName evidence="3">Glycosyltransferase</fullName>
        <ecNumber evidence="3">2.4.-.-</ecNumber>
    </submittedName>
</protein>
<dbReference type="InterPro" id="IPR001296">
    <property type="entry name" value="Glyco_trans_1"/>
</dbReference>
<dbReference type="EMBL" id="JBHUHT010000011">
    <property type="protein sequence ID" value="MFD2095983.1"/>
    <property type="molecule type" value="Genomic_DNA"/>
</dbReference>
<reference evidence="4" key="1">
    <citation type="journal article" date="2019" name="Int. J. Syst. Evol. Microbiol.">
        <title>The Global Catalogue of Microorganisms (GCM) 10K type strain sequencing project: providing services to taxonomists for standard genome sequencing and annotation.</title>
        <authorList>
            <consortium name="The Broad Institute Genomics Platform"/>
            <consortium name="The Broad Institute Genome Sequencing Center for Infectious Disease"/>
            <person name="Wu L."/>
            <person name="Ma J."/>
        </authorList>
    </citation>
    <scope>NUCLEOTIDE SEQUENCE [LARGE SCALE GENOMIC DNA]</scope>
    <source>
        <strain evidence="4">CGMCC 1.10992</strain>
    </source>
</reference>
<dbReference type="Gene3D" id="3.40.50.2000">
    <property type="entry name" value="Glycogen Phosphorylase B"/>
    <property type="match status" value="2"/>
</dbReference>
<feature type="domain" description="Glycosyltransferase subfamily 4-like N-terminal" evidence="2">
    <location>
        <begin position="70"/>
        <end position="172"/>
    </location>
</feature>
<dbReference type="PANTHER" id="PTHR12526">
    <property type="entry name" value="GLYCOSYLTRANSFERASE"/>
    <property type="match status" value="1"/>
</dbReference>
<dbReference type="Proteomes" id="UP001597380">
    <property type="component" value="Unassembled WGS sequence"/>
</dbReference>
<keyword evidence="3" id="KW-0328">Glycosyltransferase</keyword>
<evidence type="ECO:0000259" key="1">
    <source>
        <dbReference type="Pfam" id="PF00534"/>
    </source>
</evidence>
<dbReference type="GO" id="GO:0016757">
    <property type="term" value="F:glycosyltransferase activity"/>
    <property type="evidence" value="ECO:0007669"/>
    <property type="project" value="UniProtKB-KW"/>
</dbReference>